<evidence type="ECO:0000256" key="6">
    <source>
        <dbReference type="SAM" id="Coils"/>
    </source>
</evidence>
<dbReference type="Pfam" id="PF00400">
    <property type="entry name" value="WD40"/>
    <property type="match status" value="4"/>
</dbReference>
<keyword evidence="6" id="KW-0175">Coiled coil</keyword>
<organism evidence="7 8">
    <name type="scientific">Smittium mucronatum</name>
    <dbReference type="NCBI Taxonomy" id="133383"/>
    <lineage>
        <taxon>Eukaryota</taxon>
        <taxon>Fungi</taxon>
        <taxon>Fungi incertae sedis</taxon>
        <taxon>Zoopagomycota</taxon>
        <taxon>Kickxellomycotina</taxon>
        <taxon>Harpellomycetes</taxon>
        <taxon>Harpellales</taxon>
        <taxon>Legeriomycetaceae</taxon>
        <taxon>Smittium</taxon>
    </lineage>
</organism>
<dbReference type="Proteomes" id="UP000187455">
    <property type="component" value="Unassembled WGS sequence"/>
</dbReference>
<keyword evidence="2" id="KW-0963">Cytoplasm</keyword>
<proteinExistence type="inferred from homology"/>
<dbReference type="PROSITE" id="PS00092">
    <property type="entry name" value="N6_MTASE"/>
    <property type="match status" value="1"/>
</dbReference>
<dbReference type="CDD" id="cd00200">
    <property type="entry name" value="WD40"/>
    <property type="match status" value="1"/>
</dbReference>
<sequence length="660" mass="75194">MAGSREFKSRFPWKNIQFNISSEKQTAVNVVEFDKTGDYIFSGGQDRMINLFNAETGKFIQTYEGHRREVLDVCIANSSKSFVSCGGDKIVFVWDIERGDTPRKYGGHTMVGSYDTTVRIFDLRQRSAIQVLEESKDSISSVFINKYQIVSGSVDGYVRTYDIRTGKLLSDCFSESVTCVSETSDSNCLLVSSLDSKIRLLDKSNGKCLNTFVGHENTKYRIKSCLDATDEYVISGSEDNCVVAWDILQSNIGMSLAGHSGIVSSIAVSKDNLRLVSSSVNGEIIVWGIPYLSFKYIFNQSNPEMVSRHIILDSDDQDDFESHQVGKITPATFITNTEDDFLESGKLPIRNIQQSIIYLNKIIIAKENVEAEDLQSLLDKEKDLKSRIDELKLEISKLEKEMNIDEEDKKEEQDDEDFSAPNYCIPIKANVMDFEWEELARSCQFDVILMDPPWQLASQAPTRGVAIAYQQLPDICIESLPIRTLQNEGGFLFIWVINNKFNKALQLFETWGYRFVDEITWVKQTVNRRMAKGHGYYLQHAKETCLVGIKLKESVMPEYSTKTTNRIAHPVFSHFYSDPNSNNAQLPNDDDEEYDDVLEPENVQYCIGSDTIFSERRGQSQKPEELYEMIEQLVPGGTYLEIFGRKNNLRDYWVTIGNEL</sequence>
<feature type="repeat" description="WD" evidence="4">
    <location>
        <begin position="256"/>
        <end position="287"/>
    </location>
</feature>
<name>A0A1R0H3Q5_9FUNG</name>
<dbReference type="InterPro" id="IPR029063">
    <property type="entry name" value="SAM-dependent_MTases_sf"/>
</dbReference>
<dbReference type="InterPro" id="IPR051980">
    <property type="entry name" value="WD_repeat_MORG1"/>
</dbReference>
<dbReference type="GO" id="GO:0005737">
    <property type="term" value="C:cytoplasm"/>
    <property type="evidence" value="ECO:0007669"/>
    <property type="project" value="UniProtKB-SubCell"/>
</dbReference>
<reference evidence="7 8" key="1">
    <citation type="journal article" date="2016" name="Mol. Biol. Evol.">
        <title>Genome-Wide Survey of Gut Fungi (Harpellales) Reveals the First Horizontally Transferred Ubiquitin Gene from a Mosquito Host.</title>
        <authorList>
            <person name="Wang Y."/>
            <person name="White M.M."/>
            <person name="Kvist S."/>
            <person name="Moncalvo J.M."/>
        </authorList>
    </citation>
    <scope>NUCLEOTIDE SEQUENCE [LARGE SCALE GENOMIC DNA]</scope>
    <source>
        <strain evidence="7 8">ALG-7-W6</strain>
    </source>
</reference>
<comment type="caution">
    <text evidence="7">The sequence shown here is derived from an EMBL/GenBank/DDBJ whole genome shotgun (WGS) entry which is preliminary data.</text>
</comment>
<gene>
    <name evidence="7" type="ORF">AYI68_g2083</name>
</gene>
<dbReference type="PROSITE" id="PS50082">
    <property type="entry name" value="WD_REPEATS_2"/>
    <property type="match status" value="3"/>
</dbReference>
<feature type="repeat" description="WD" evidence="4">
    <location>
        <begin position="21"/>
        <end position="62"/>
    </location>
</feature>
<dbReference type="EMBL" id="LSSL01000758">
    <property type="protein sequence ID" value="OLY83765.1"/>
    <property type="molecule type" value="Genomic_DNA"/>
</dbReference>
<dbReference type="InterPro" id="IPR002052">
    <property type="entry name" value="DNA_methylase_N6_adenine_CS"/>
</dbReference>
<evidence type="ECO:0000313" key="8">
    <source>
        <dbReference type="Proteomes" id="UP000187455"/>
    </source>
</evidence>
<dbReference type="InterPro" id="IPR007757">
    <property type="entry name" value="MT-A70-like"/>
</dbReference>
<dbReference type="GO" id="GO:0071013">
    <property type="term" value="C:catalytic step 2 spliceosome"/>
    <property type="evidence" value="ECO:0007669"/>
    <property type="project" value="TreeGrafter"/>
</dbReference>
<comment type="subcellular location">
    <subcellularLocation>
        <location evidence="1">Cytoplasm</location>
    </subcellularLocation>
</comment>
<dbReference type="STRING" id="133383.A0A1R0H3Q5"/>
<dbReference type="AlphaFoldDB" id="A0A1R0H3Q5"/>
<keyword evidence="4" id="KW-0853">WD repeat</keyword>
<evidence type="ECO:0000256" key="4">
    <source>
        <dbReference type="PROSITE-ProRule" id="PRU00221"/>
    </source>
</evidence>
<dbReference type="PROSITE" id="PS51143">
    <property type="entry name" value="MT_A70"/>
    <property type="match status" value="1"/>
</dbReference>
<dbReference type="GO" id="GO:0000398">
    <property type="term" value="P:mRNA splicing, via spliceosome"/>
    <property type="evidence" value="ECO:0007669"/>
    <property type="project" value="TreeGrafter"/>
</dbReference>
<dbReference type="InterPro" id="IPR036322">
    <property type="entry name" value="WD40_repeat_dom_sf"/>
</dbReference>
<keyword evidence="8" id="KW-1185">Reference proteome</keyword>
<evidence type="ECO:0000256" key="5">
    <source>
        <dbReference type="PROSITE-ProRule" id="PRU00489"/>
    </source>
</evidence>
<protein>
    <submittedName>
        <fullName evidence="7">WD repeat domain-containing protein 83</fullName>
    </submittedName>
</protein>
<dbReference type="SUPFAM" id="SSF50978">
    <property type="entry name" value="WD40 repeat-like"/>
    <property type="match status" value="1"/>
</dbReference>
<dbReference type="GO" id="GO:0032259">
    <property type="term" value="P:methylation"/>
    <property type="evidence" value="ECO:0007669"/>
    <property type="project" value="InterPro"/>
</dbReference>
<dbReference type="PANTHER" id="PTHR22842:SF3">
    <property type="entry name" value="WD REPEAT DOMAIN-CONTAINING PROTEIN 83"/>
    <property type="match status" value="1"/>
</dbReference>
<feature type="repeat" description="WD" evidence="4">
    <location>
        <begin position="63"/>
        <end position="104"/>
    </location>
</feature>
<dbReference type="GO" id="GO:0008168">
    <property type="term" value="F:methyltransferase activity"/>
    <property type="evidence" value="ECO:0007669"/>
    <property type="project" value="InterPro"/>
</dbReference>
<evidence type="ECO:0000256" key="2">
    <source>
        <dbReference type="ARBA" id="ARBA00022490"/>
    </source>
</evidence>
<dbReference type="Gene3D" id="3.40.50.150">
    <property type="entry name" value="Vaccinia Virus protein VP39"/>
    <property type="match status" value="1"/>
</dbReference>
<dbReference type="PROSITE" id="PS50294">
    <property type="entry name" value="WD_REPEATS_REGION"/>
    <property type="match status" value="2"/>
</dbReference>
<dbReference type="OrthoDB" id="10262526at2759"/>
<evidence type="ECO:0000313" key="7">
    <source>
        <dbReference type="EMBL" id="OLY83765.1"/>
    </source>
</evidence>
<evidence type="ECO:0000256" key="1">
    <source>
        <dbReference type="ARBA" id="ARBA00004496"/>
    </source>
</evidence>
<dbReference type="Gene3D" id="2.130.10.10">
    <property type="entry name" value="YVTN repeat-like/Quinoprotein amine dehydrogenase"/>
    <property type="match status" value="2"/>
</dbReference>
<dbReference type="InterPro" id="IPR001680">
    <property type="entry name" value="WD40_rpt"/>
</dbReference>
<feature type="coiled-coil region" evidence="6">
    <location>
        <begin position="364"/>
        <end position="415"/>
    </location>
</feature>
<dbReference type="Pfam" id="PF05063">
    <property type="entry name" value="MT-A70"/>
    <property type="match status" value="2"/>
</dbReference>
<evidence type="ECO:0000256" key="3">
    <source>
        <dbReference type="ARBA" id="ARBA00038145"/>
    </source>
</evidence>
<dbReference type="GO" id="GO:0003676">
    <property type="term" value="F:nucleic acid binding"/>
    <property type="evidence" value="ECO:0007669"/>
    <property type="project" value="InterPro"/>
</dbReference>
<accession>A0A1R0H3Q5</accession>
<dbReference type="PANTHER" id="PTHR22842">
    <property type="entry name" value="WD40 REPEAT PROTEIN"/>
    <property type="match status" value="1"/>
</dbReference>
<comment type="similarity">
    <text evidence="3">Belongs to the WD repeat MORG1 family.</text>
</comment>
<dbReference type="InterPro" id="IPR015943">
    <property type="entry name" value="WD40/YVTN_repeat-like_dom_sf"/>
</dbReference>
<dbReference type="SMART" id="SM00320">
    <property type="entry name" value="WD40"/>
    <property type="match status" value="6"/>
</dbReference>
<dbReference type="SUPFAM" id="SSF53335">
    <property type="entry name" value="S-adenosyl-L-methionine-dependent methyltransferases"/>
    <property type="match status" value="1"/>
</dbReference>
<comment type="similarity">
    <text evidence="5">Belongs to the MT-A70-like family.</text>
</comment>